<evidence type="ECO:0000313" key="2">
    <source>
        <dbReference type="EMBL" id="NDV87990.1"/>
    </source>
</evidence>
<dbReference type="Gene3D" id="3.90.580.10">
    <property type="entry name" value="Zinc finger, CHC2-type domain"/>
    <property type="match status" value="1"/>
</dbReference>
<gene>
    <name evidence="2" type="ORF">GTW51_14895</name>
</gene>
<dbReference type="SUPFAM" id="SSF57783">
    <property type="entry name" value="Zinc beta-ribbon"/>
    <property type="match status" value="1"/>
</dbReference>
<name>A0A6L9MKH7_9HYPH</name>
<dbReference type="GO" id="GO:0003677">
    <property type="term" value="F:DNA binding"/>
    <property type="evidence" value="ECO:0007669"/>
    <property type="project" value="InterPro"/>
</dbReference>
<comment type="caution">
    <text evidence="2">The sequence shown here is derived from an EMBL/GenBank/DDBJ whole genome shotgun (WGS) entry which is preliminary data.</text>
</comment>
<evidence type="ECO:0000259" key="1">
    <source>
        <dbReference type="Pfam" id="PF23639"/>
    </source>
</evidence>
<dbReference type="AlphaFoldDB" id="A0A6L9MKH7"/>
<reference evidence="2 3" key="1">
    <citation type="submission" date="2020-01" db="EMBL/GenBank/DDBJ databases">
        <title>Genomes of bacteria type strains.</title>
        <authorList>
            <person name="Chen J."/>
            <person name="Zhu S."/>
            <person name="Chen J."/>
        </authorList>
    </citation>
    <scope>NUCLEOTIDE SEQUENCE [LARGE SCALE GENOMIC DNA]</scope>
    <source>
        <strain evidence="2 3">KCTC 52919</strain>
    </source>
</reference>
<dbReference type="InterPro" id="IPR055570">
    <property type="entry name" value="DUF7146"/>
</dbReference>
<dbReference type="InterPro" id="IPR036977">
    <property type="entry name" value="DNA_primase_Znf_CHC2"/>
</dbReference>
<dbReference type="Proteomes" id="UP000476332">
    <property type="component" value="Unassembled WGS sequence"/>
</dbReference>
<organism evidence="2 3">
    <name type="scientific">Aurantimonas aggregata</name>
    <dbReference type="NCBI Taxonomy" id="2047720"/>
    <lineage>
        <taxon>Bacteria</taxon>
        <taxon>Pseudomonadati</taxon>
        <taxon>Pseudomonadota</taxon>
        <taxon>Alphaproteobacteria</taxon>
        <taxon>Hyphomicrobiales</taxon>
        <taxon>Aurantimonadaceae</taxon>
        <taxon>Aurantimonas</taxon>
    </lineage>
</organism>
<dbReference type="Pfam" id="PF23639">
    <property type="entry name" value="DUF7146"/>
    <property type="match status" value="1"/>
</dbReference>
<sequence>MSSAADLFIEEARAVSIAEAAERLGVAGLKPSGTGESVGPCPTCGGTDRFSINTTKNAWNCRGSVNGGGRDAISLAAHLGGHAVKGRDGFLAACADVLGRQVPDGEPETEGARAAREARLAQVRAVSAAKAARQQSEAGAYRDRERAKARGKWGASAELAAAAGTMVRRYLALRLGGHALPALPFLRALGAEPYWQGDDEAGRSVAIHEGPAMVAPFVDPQGAVMGCHLTWIDLAAPKARPLLRQGAEPLATKKMRGSKMGGLIPLVGWSFAPPLSGKPLAGASGDRIVPEPGRTRLVIGEGIENTLAVGIAEGFRRDTLYAAAGDLGNLAGPADPKCNFAHPSLTRPDVNGKLRALRVQGPVPKPGQGPGDAVQVPGQVDELLLIADGDSEPFATGAAMLRAKARLETAHRVVAIAWPPAGADFADLLTRRSEAA</sequence>
<dbReference type="GO" id="GO:0008270">
    <property type="term" value="F:zinc ion binding"/>
    <property type="evidence" value="ECO:0007669"/>
    <property type="project" value="InterPro"/>
</dbReference>
<accession>A0A6L9MKH7</accession>
<protein>
    <recommendedName>
        <fullName evidence="1">DUF7146 domain-containing protein</fullName>
    </recommendedName>
</protein>
<dbReference type="GO" id="GO:0006260">
    <property type="term" value="P:DNA replication"/>
    <property type="evidence" value="ECO:0007669"/>
    <property type="project" value="InterPro"/>
</dbReference>
<feature type="domain" description="DUF7146" evidence="1">
    <location>
        <begin position="144"/>
        <end position="263"/>
    </location>
</feature>
<evidence type="ECO:0000313" key="3">
    <source>
        <dbReference type="Proteomes" id="UP000476332"/>
    </source>
</evidence>
<proteinExistence type="predicted"/>
<keyword evidence="3" id="KW-1185">Reference proteome</keyword>
<dbReference type="EMBL" id="JAAAMJ010000012">
    <property type="protein sequence ID" value="NDV87990.1"/>
    <property type="molecule type" value="Genomic_DNA"/>
</dbReference>